<reference evidence="2" key="1">
    <citation type="submission" date="2016-10" db="EMBL/GenBank/DDBJ databases">
        <authorList>
            <person name="Varghese N."/>
            <person name="Submissions S."/>
        </authorList>
    </citation>
    <scope>NUCLEOTIDE SEQUENCE [LARGE SCALE GENOMIC DNA]</scope>
    <source>
        <strain evidence="2">M83</strain>
    </source>
</reference>
<dbReference type="RefSeq" id="WP_272867054.1">
    <property type="nucleotide sequence ID" value="NZ_FNHZ01000002.1"/>
</dbReference>
<protein>
    <submittedName>
        <fullName evidence="1">Uncharacterized protein</fullName>
    </submittedName>
</protein>
<gene>
    <name evidence="1" type="ORF">SAMN05216544_1043</name>
</gene>
<dbReference type="EMBL" id="FNHZ01000002">
    <property type="protein sequence ID" value="SDM74421.1"/>
    <property type="molecule type" value="Genomic_DNA"/>
</dbReference>
<name>A0A1G9VR23_9FIRM</name>
<accession>A0A1G9VR23</accession>
<sequence>MTRDELKEQIDELMRQYADEEIDGDTYAQKMMELTSSAQSDNN</sequence>
<dbReference type="Proteomes" id="UP000187651">
    <property type="component" value="Unassembled WGS sequence"/>
</dbReference>
<keyword evidence="2" id="KW-1185">Reference proteome</keyword>
<evidence type="ECO:0000313" key="1">
    <source>
        <dbReference type="EMBL" id="SDM74421.1"/>
    </source>
</evidence>
<evidence type="ECO:0000313" key="2">
    <source>
        <dbReference type="Proteomes" id="UP000187651"/>
    </source>
</evidence>
<proteinExistence type="predicted"/>
<dbReference type="AlphaFoldDB" id="A0A1G9VR23"/>
<organism evidence="1 2">
    <name type="scientific">Lachnospira pectinoschiza</name>
    <dbReference type="NCBI Taxonomy" id="28052"/>
    <lineage>
        <taxon>Bacteria</taxon>
        <taxon>Bacillati</taxon>
        <taxon>Bacillota</taxon>
        <taxon>Clostridia</taxon>
        <taxon>Lachnospirales</taxon>
        <taxon>Lachnospiraceae</taxon>
        <taxon>Lachnospira</taxon>
    </lineage>
</organism>